<organism evidence="1 2">
    <name type="scientific">Sphingomonas qilianensis</name>
    <dbReference type="NCBI Taxonomy" id="1736690"/>
    <lineage>
        <taxon>Bacteria</taxon>
        <taxon>Pseudomonadati</taxon>
        <taxon>Pseudomonadota</taxon>
        <taxon>Alphaproteobacteria</taxon>
        <taxon>Sphingomonadales</taxon>
        <taxon>Sphingomonadaceae</taxon>
        <taxon>Sphingomonas</taxon>
    </lineage>
</organism>
<sequence>MDILAQRELGLKLAQQRGADTLQSVISDRNSDYSAIFAAAARDLKPGALIEAVLAGPPEWAFYALTNLPNLDADERAALVAKAATDPFTAANTLRGVRGIEAHSDALTQAAGNFAATQGTISGFYLNNKGSYNCEFTMYWVDNGKAQPQTGSKSDKWVWSSKLMVGQDEKKACTDFALTDSPLKEGDTVWIYLWVQAGQDIESPLRFTYSSAVAEYACFTSSGCTQSDSLALDKVASPPS</sequence>
<gene>
    <name evidence="1" type="ORF">ABC969_10890</name>
</gene>
<evidence type="ECO:0000313" key="1">
    <source>
        <dbReference type="EMBL" id="MEN2786925.1"/>
    </source>
</evidence>
<keyword evidence="2" id="KW-1185">Reference proteome</keyword>
<proteinExistence type="predicted"/>
<comment type="caution">
    <text evidence="1">The sequence shown here is derived from an EMBL/GenBank/DDBJ whole genome shotgun (WGS) entry which is preliminary data.</text>
</comment>
<evidence type="ECO:0000313" key="2">
    <source>
        <dbReference type="Proteomes" id="UP001404104"/>
    </source>
</evidence>
<dbReference type="Proteomes" id="UP001404104">
    <property type="component" value="Unassembled WGS sequence"/>
</dbReference>
<dbReference type="EMBL" id="JBDIMF010000004">
    <property type="protein sequence ID" value="MEN2786925.1"/>
    <property type="molecule type" value="Genomic_DNA"/>
</dbReference>
<dbReference type="RefSeq" id="WP_345864908.1">
    <property type="nucleotide sequence ID" value="NZ_JBDIMF010000004.1"/>
</dbReference>
<protein>
    <submittedName>
        <fullName evidence="1">Uncharacterized protein</fullName>
    </submittedName>
</protein>
<reference evidence="1 2" key="1">
    <citation type="submission" date="2024-05" db="EMBL/GenBank/DDBJ databases">
        <authorList>
            <person name="Liu Q."/>
            <person name="Xin Y.-H."/>
        </authorList>
    </citation>
    <scope>NUCLEOTIDE SEQUENCE [LARGE SCALE GENOMIC DNA]</scope>
    <source>
        <strain evidence="1 2">CGMCC 1.15349</strain>
    </source>
</reference>
<name>A0ABU9XTW1_9SPHN</name>
<accession>A0ABU9XTW1</accession>